<keyword evidence="1" id="KW-1133">Transmembrane helix</keyword>
<evidence type="ECO:0000313" key="3">
    <source>
        <dbReference type="Proteomes" id="UP000324800"/>
    </source>
</evidence>
<comment type="caution">
    <text evidence="2">The sequence shown here is derived from an EMBL/GenBank/DDBJ whole genome shotgun (WGS) entry which is preliminary data.</text>
</comment>
<sequence length="307" mass="36599">MRPELKADYREIFTPSWRKLENNKALLIELILHFLLCFLCIFRVLLPNDLRGQSIYEQRKTLENYFINKPDDDDSSNDDDSSKDVDDCVFIHKQYRDIIDRFQNGESEYIDDNNISITHNYYANNYDKNQTIEHYFVNLKEGVQQDQPYGRFSNLSLADDEQKIQIRQIWKDTQNILIKSTFLTRLFDYGSLSSVLLWDAEFEFQKYDSGIVAVDAGLEYQIYIRNKNEWTFLLIGSLQIVLCIISIIFFIRTLLKNIKNFKLAKEDCQRLIPPVNWNKIPFSFKFKFFDKWSMFIFITTLVILILI</sequence>
<dbReference type="AlphaFoldDB" id="A0A5J4VHP1"/>
<protein>
    <recommendedName>
        <fullName evidence="4">Transmembrane protein</fullName>
    </recommendedName>
</protein>
<feature type="transmembrane region" description="Helical" evidence="1">
    <location>
        <begin position="26"/>
        <end position="46"/>
    </location>
</feature>
<feature type="transmembrane region" description="Helical" evidence="1">
    <location>
        <begin position="288"/>
        <end position="306"/>
    </location>
</feature>
<evidence type="ECO:0000256" key="1">
    <source>
        <dbReference type="SAM" id="Phobius"/>
    </source>
</evidence>
<evidence type="ECO:0000313" key="2">
    <source>
        <dbReference type="EMBL" id="KAA6382101.1"/>
    </source>
</evidence>
<organism evidence="2 3">
    <name type="scientific">Streblomastix strix</name>
    <dbReference type="NCBI Taxonomy" id="222440"/>
    <lineage>
        <taxon>Eukaryota</taxon>
        <taxon>Metamonada</taxon>
        <taxon>Preaxostyla</taxon>
        <taxon>Oxymonadida</taxon>
        <taxon>Streblomastigidae</taxon>
        <taxon>Streblomastix</taxon>
    </lineage>
</organism>
<name>A0A5J4VHP1_9EUKA</name>
<feature type="transmembrane region" description="Helical" evidence="1">
    <location>
        <begin position="230"/>
        <end position="255"/>
    </location>
</feature>
<proteinExistence type="predicted"/>
<dbReference type="EMBL" id="SNRW01006964">
    <property type="protein sequence ID" value="KAA6382101.1"/>
    <property type="molecule type" value="Genomic_DNA"/>
</dbReference>
<keyword evidence="1" id="KW-0472">Membrane</keyword>
<accession>A0A5J4VHP1</accession>
<reference evidence="2 3" key="1">
    <citation type="submission" date="2019-03" db="EMBL/GenBank/DDBJ databases">
        <title>Single cell metagenomics reveals metabolic interactions within the superorganism composed of flagellate Streblomastix strix and complex community of Bacteroidetes bacteria on its surface.</title>
        <authorList>
            <person name="Treitli S.C."/>
            <person name="Kolisko M."/>
            <person name="Husnik F."/>
            <person name="Keeling P."/>
            <person name="Hampl V."/>
        </authorList>
    </citation>
    <scope>NUCLEOTIDE SEQUENCE [LARGE SCALE GENOMIC DNA]</scope>
    <source>
        <strain evidence="2">ST1C</strain>
    </source>
</reference>
<evidence type="ECO:0008006" key="4">
    <source>
        <dbReference type="Google" id="ProtNLM"/>
    </source>
</evidence>
<dbReference type="Proteomes" id="UP000324800">
    <property type="component" value="Unassembled WGS sequence"/>
</dbReference>
<keyword evidence="1" id="KW-0812">Transmembrane</keyword>
<gene>
    <name evidence="2" type="ORF">EZS28_022371</name>
</gene>